<feature type="compositionally biased region" description="Basic and acidic residues" evidence="2">
    <location>
        <begin position="284"/>
        <end position="306"/>
    </location>
</feature>
<proteinExistence type="predicted"/>
<evidence type="ECO:0000256" key="1">
    <source>
        <dbReference type="SAM" id="Coils"/>
    </source>
</evidence>
<dbReference type="Gene3D" id="1.10.287.370">
    <property type="match status" value="1"/>
</dbReference>
<keyword evidence="5" id="KW-1185">Reference proteome</keyword>
<accession>A0A642V9W3</accession>
<feature type="region of interest" description="Disordered" evidence="2">
    <location>
        <begin position="538"/>
        <end position="567"/>
    </location>
</feature>
<organism evidence="4 5">
    <name type="scientific">Trichomonascus ciferrii</name>
    <dbReference type="NCBI Taxonomy" id="44093"/>
    <lineage>
        <taxon>Eukaryota</taxon>
        <taxon>Fungi</taxon>
        <taxon>Dikarya</taxon>
        <taxon>Ascomycota</taxon>
        <taxon>Saccharomycotina</taxon>
        <taxon>Dipodascomycetes</taxon>
        <taxon>Dipodascales</taxon>
        <taxon>Trichomonascaceae</taxon>
        <taxon>Trichomonascus</taxon>
        <taxon>Trichomonascus ciferrii complex</taxon>
    </lineage>
</organism>
<feature type="region of interest" description="Disordered" evidence="2">
    <location>
        <begin position="732"/>
        <end position="793"/>
    </location>
</feature>
<dbReference type="InterPro" id="IPR024325">
    <property type="entry name" value="DUF3835"/>
</dbReference>
<feature type="compositionally biased region" description="Basic and acidic residues" evidence="2">
    <location>
        <begin position="542"/>
        <end position="559"/>
    </location>
</feature>
<feature type="region of interest" description="Disordered" evidence="2">
    <location>
        <begin position="356"/>
        <end position="389"/>
    </location>
</feature>
<reference evidence="4" key="1">
    <citation type="journal article" date="2019" name="G3 (Bethesda)">
        <title>Genome Assemblies of Two Rare Opportunistic Yeast Pathogens: Diutina rugosa (syn. Candida rugosa) and Trichomonascus ciferrii (syn. Candida ciferrii).</title>
        <authorList>
            <person name="Mixao V."/>
            <person name="Saus E."/>
            <person name="Hansen A.P."/>
            <person name="Lass-Florl C."/>
            <person name="Gabaldon T."/>
        </authorList>
    </citation>
    <scope>NUCLEOTIDE SEQUENCE</scope>
    <source>
        <strain evidence="4">CBS 4856</strain>
    </source>
</reference>
<protein>
    <recommendedName>
        <fullName evidence="3">DUF3835 domain-containing protein</fullName>
    </recommendedName>
</protein>
<feature type="region of interest" description="Disordered" evidence="2">
    <location>
        <begin position="172"/>
        <end position="336"/>
    </location>
</feature>
<dbReference type="SUPFAM" id="SSF46579">
    <property type="entry name" value="Prefoldin"/>
    <property type="match status" value="1"/>
</dbReference>
<dbReference type="EMBL" id="SWFS01000097">
    <property type="protein sequence ID" value="KAA8916489.1"/>
    <property type="molecule type" value="Genomic_DNA"/>
</dbReference>
<name>A0A642V9W3_9ASCO</name>
<evidence type="ECO:0000256" key="2">
    <source>
        <dbReference type="SAM" id="MobiDB-lite"/>
    </source>
</evidence>
<feature type="compositionally biased region" description="Acidic residues" evidence="2">
    <location>
        <begin position="783"/>
        <end position="793"/>
    </location>
</feature>
<feature type="domain" description="DUF3835" evidence="3">
    <location>
        <begin position="456"/>
        <end position="478"/>
    </location>
</feature>
<feature type="compositionally biased region" description="Polar residues" evidence="2">
    <location>
        <begin position="762"/>
        <end position="773"/>
    </location>
</feature>
<feature type="coiled-coil region" evidence="1">
    <location>
        <begin position="76"/>
        <end position="103"/>
    </location>
</feature>
<feature type="compositionally biased region" description="Acidic residues" evidence="2">
    <location>
        <begin position="743"/>
        <end position="756"/>
    </location>
</feature>
<dbReference type="Pfam" id="PF12927">
    <property type="entry name" value="DUF3835"/>
    <property type="match status" value="2"/>
</dbReference>
<feature type="region of interest" description="Disordered" evidence="2">
    <location>
        <begin position="582"/>
        <end position="680"/>
    </location>
</feature>
<feature type="compositionally biased region" description="Acidic residues" evidence="2">
    <location>
        <begin position="360"/>
        <end position="379"/>
    </location>
</feature>
<gene>
    <name evidence="4" type="ORF">TRICI_001352</name>
</gene>
<feature type="domain" description="DUF3835" evidence="3">
    <location>
        <begin position="785"/>
        <end position="847"/>
    </location>
</feature>
<evidence type="ECO:0000259" key="3">
    <source>
        <dbReference type="Pfam" id="PF12927"/>
    </source>
</evidence>
<dbReference type="Proteomes" id="UP000761534">
    <property type="component" value="Unassembled WGS sequence"/>
</dbReference>
<feature type="region of interest" description="Disordered" evidence="2">
    <location>
        <begin position="403"/>
        <end position="425"/>
    </location>
</feature>
<dbReference type="AlphaFoldDB" id="A0A642V9W3"/>
<evidence type="ECO:0000313" key="5">
    <source>
        <dbReference type="Proteomes" id="UP000761534"/>
    </source>
</evidence>
<dbReference type="OrthoDB" id="4097130at2759"/>
<evidence type="ECO:0000313" key="4">
    <source>
        <dbReference type="EMBL" id="KAA8916489.1"/>
    </source>
</evidence>
<feature type="compositionally biased region" description="Basic and acidic residues" evidence="2">
    <location>
        <begin position="241"/>
        <end position="260"/>
    </location>
</feature>
<feature type="compositionally biased region" description="Low complexity" evidence="2">
    <location>
        <begin position="226"/>
        <end position="240"/>
    </location>
</feature>
<feature type="compositionally biased region" description="Polar residues" evidence="2">
    <location>
        <begin position="623"/>
        <end position="652"/>
    </location>
</feature>
<keyword evidence="1" id="KW-0175">Coiled coil</keyword>
<feature type="region of interest" description="Disordered" evidence="2">
    <location>
        <begin position="440"/>
        <end position="473"/>
    </location>
</feature>
<comment type="caution">
    <text evidence="4">The sequence shown here is derived from an EMBL/GenBank/DDBJ whole genome shotgun (WGS) entry which is preliminary data.</text>
</comment>
<dbReference type="VEuPathDB" id="FungiDB:TRICI_001352"/>
<sequence>MALAPLRDRINQKILGLEFHLSYVENKEREFLDVERTLSQEPEILVVNDRVKLFVGDGWFIEQSVEDSLGFVRRRLHKLGEEITQINNNLDSARKAVADLEKLDFDEDVQKETKNDGLDDYTTPEGLPMMDIHEELDEEGNVVSASVEPQKKDHDLKEFAEKHLTRLIQQREEDIKNERSGANSNQNEEYDSEGYKLIGGKRVYGPPRPPSEEEVPKDEKAQSQPKSILKKSNNSESSSRSMDKPPESMKRFMGLKEGKIPQESGRISEVTEEDDNTKNQSHSKGGDVQEKPSSDSIDRSKNHNQDEVSVIDPVKKMSESVKQQSLNHHHHSIDTEDLLQLELIANDLTKNEEDMHFDGVDWEFEEDYEEDDDDEEEDEYGRSSIGYERLTLEEVEKRTKAAEAAALEAKNNRPSPDSAGKKQVRFASEVEINRFDKTRVAQSDSHIESGVLAPGNEPESELETKKKKRVSRFKAERMENKNNFAPSVGWENVVPVVGEQGPVKRGNSAAQAESMDKVIEENFVESASPVKSTVIEGTPIDAIKERQGPVGDIQEKNEPLESNMVGPVGDVKESVAIEQTVINDSTGPLTAEITEKNGPVGDIMERAPPVNEAKSVSKEDKTSLPSQSQTNEPSRRNIFSISPNAPTPSRNQKIPPALLRQPEKLKHVKAQAPTPIPGMEGEQTIVPLEISEEQQISDTVENVASTMKPQDVFSKEVYDLAKEHFKNAVVTEEQFIQAHDRDSGDEDEEPLQEQENPDSRPILSTNIQENPTSTPVPPSFLDAMDDSDSDEDFSVSMAEISTEYHRIRNKLIQKTGGFKQSDAEREFESLDENGNPIKVSRFKAARLSNRSI</sequence>
<dbReference type="InterPro" id="IPR009053">
    <property type="entry name" value="Prefoldin"/>
</dbReference>